<sequence>MCARARACVGGEFYPFRARARALPLLSGSDWGVRDGLVSGSESIQTRPDPILLPFHPSPQIRKLNPLLGGSLPTWATTTTTTATITATTTAMRVIARSTTPFLACCCCPCVLSVEVLMVYGTLTPHALGMEEIAPGLRPLTLAASCFRQLHAACRSAVLCAAAFRLRTPLQQPAGGVPVPERAYAMHWERSDDTWPQVIAASVPEMTTVEATRARRRSRERKIKEE</sequence>
<reference evidence="1 2" key="1">
    <citation type="journal article" date="2016" name="DNA Res.">
        <title>The draft genome of MD-2 pineapple using hybrid error correction of long reads.</title>
        <authorList>
            <person name="Redwan R.M."/>
            <person name="Saidin A."/>
            <person name="Kumar S.V."/>
        </authorList>
    </citation>
    <scope>NUCLEOTIDE SEQUENCE [LARGE SCALE GENOMIC DNA]</scope>
    <source>
        <strain evidence="2">cv. MD2</strain>
        <tissue evidence="1">Leaf</tissue>
    </source>
</reference>
<evidence type="ECO:0000313" key="2">
    <source>
        <dbReference type="Proteomes" id="UP000092600"/>
    </source>
</evidence>
<organism evidence="1 2">
    <name type="scientific">Ananas comosus</name>
    <name type="common">Pineapple</name>
    <name type="synonym">Ananas ananas</name>
    <dbReference type="NCBI Taxonomy" id="4615"/>
    <lineage>
        <taxon>Eukaryota</taxon>
        <taxon>Viridiplantae</taxon>
        <taxon>Streptophyta</taxon>
        <taxon>Embryophyta</taxon>
        <taxon>Tracheophyta</taxon>
        <taxon>Spermatophyta</taxon>
        <taxon>Magnoliopsida</taxon>
        <taxon>Liliopsida</taxon>
        <taxon>Poales</taxon>
        <taxon>Bromeliaceae</taxon>
        <taxon>Bromelioideae</taxon>
        <taxon>Ananas</taxon>
    </lineage>
</organism>
<accession>A0A199W2M3</accession>
<evidence type="ECO:0000313" key="1">
    <source>
        <dbReference type="EMBL" id="OAY83448.1"/>
    </source>
</evidence>
<dbReference type="AlphaFoldDB" id="A0A199W2M3"/>
<comment type="caution">
    <text evidence="1">The sequence shown here is derived from an EMBL/GenBank/DDBJ whole genome shotgun (WGS) entry which is preliminary data.</text>
</comment>
<dbReference type="Proteomes" id="UP000092600">
    <property type="component" value="Unassembled WGS sequence"/>
</dbReference>
<name>A0A199W2M3_ANACO</name>
<dbReference type="EMBL" id="LSRQ01000333">
    <property type="protein sequence ID" value="OAY83448.1"/>
    <property type="molecule type" value="Genomic_DNA"/>
</dbReference>
<gene>
    <name evidence="1" type="ORF">ACMD2_00240</name>
</gene>
<protein>
    <submittedName>
        <fullName evidence="1">Uncharacterized protein</fullName>
    </submittedName>
</protein>
<proteinExistence type="predicted"/>